<comment type="caution">
    <text evidence="2">The sequence shown here is derived from an EMBL/GenBank/DDBJ whole genome shotgun (WGS) entry which is preliminary data.</text>
</comment>
<keyword evidence="1" id="KW-0472">Membrane</keyword>
<feature type="transmembrane region" description="Helical" evidence="1">
    <location>
        <begin position="24"/>
        <end position="42"/>
    </location>
</feature>
<keyword evidence="1" id="KW-0812">Transmembrane</keyword>
<accession>A0A101M0I2</accession>
<evidence type="ECO:0000256" key="1">
    <source>
        <dbReference type="SAM" id="Phobius"/>
    </source>
</evidence>
<dbReference type="EMBL" id="LKAM01000004">
    <property type="protein sequence ID" value="KUM48781.1"/>
    <property type="molecule type" value="Genomic_DNA"/>
</dbReference>
<name>A0A101M0I2_PICGL</name>
<geneLocation type="mitochondrion" evidence="2"/>
<proteinExistence type="predicted"/>
<evidence type="ECO:0000313" key="2">
    <source>
        <dbReference type="EMBL" id="KUM48781.1"/>
    </source>
</evidence>
<reference evidence="2" key="1">
    <citation type="journal article" date="2015" name="Genome Biol. Evol.">
        <title>Organellar Genomes of White Spruce (Picea glauca): Assembly and Annotation.</title>
        <authorList>
            <person name="Jackman S.D."/>
            <person name="Warren R.L."/>
            <person name="Gibb E.A."/>
            <person name="Vandervalk B.P."/>
            <person name="Mohamadi H."/>
            <person name="Chu J."/>
            <person name="Raymond A."/>
            <person name="Pleasance S."/>
            <person name="Coope R."/>
            <person name="Wildung M.R."/>
            <person name="Ritland C.E."/>
            <person name="Bousquet J."/>
            <person name="Jones S.J."/>
            <person name="Bohlmann J."/>
            <person name="Birol I."/>
        </authorList>
    </citation>
    <scope>NUCLEOTIDE SEQUENCE [LARGE SCALE GENOMIC DNA]</scope>
    <source>
        <tissue evidence="2">Flushing bud</tissue>
    </source>
</reference>
<protein>
    <submittedName>
        <fullName evidence="2">Uncharacterized protein</fullName>
    </submittedName>
</protein>
<dbReference type="AlphaFoldDB" id="A0A101M0I2"/>
<keyword evidence="1" id="KW-1133">Transmembrane helix</keyword>
<organism evidence="2">
    <name type="scientific">Picea glauca</name>
    <name type="common">White spruce</name>
    <name type="synonym">Pinus glauca</name>
    <dbReference type="NCBI Taxonomy" id="3330"/>
    <lineage>
        <taxon>Eukaryota</taxon>
        <taxon>Viridiplantae</taxon>
        <taxon>Streptophyta</taxon>
        <taxon>Embryophyta</taxon>
        <taxon>Tracheophyta</taxon>
        <taxon>Spermatophyta</taxon>
        <taxon>Pinopsida</taxon>
        <taxon>Pinidae</taxon>
        <taxon>Conifers I</taxon>
        <taxon>Pinales</taxon>
        <taxon>Pinaceae</taxon>
        <taxon>Picea</taxon>
    </lineage>
</organism>
<sequence>MSNSTRDMKCYTRPLSSLIATFDHIAYFIQFFLLTHIINKLFHLMDLLPSSSLVRCFRIFSTILD</sequence>
<keyword evidence="2" id="KW-0496">Mitochondrion</keyword>
<gene>
    <name evidence="2" type="ORF">ABT39_MTgene4117</name>
</gene>